<dbReference type="Proteomes" id="UP000737018">
    <property type="component" value="Unassembled WGS sequence"/>
</dbReference>
<gene>
    <name evidence="1" type="ORF">CMV_026876</name>
</gene>
<name>A0A8J4QGC2_9ROSI</name>
<protein>
    <submittedName>
        <fullName evidence="1">Uncharacterized protein</fullName>
    </submittedName>
</protein>
<accession>A0A8J4QGC2</accession>
<dbReference type="EMBL" id="JRKL02008426">
    <property type="protein sequence ID" value="KAF3946914.1"/>
    <property type="molecule type" value="Genomic_DNA"/>
</dbReference>
<comment type="caution">
    <text evidence="1">The sequence shown here is derived from an EMBL/GenBank/DDBJ whole genome shotgun (WGS) entry which is preliminary data.</text>
</comment>
<organism evidence="1 2">
    <name type="scientific">Castanea mollissima</name>
    <name type="common">Chinese chestnut</name>
    <dbReference type="NCBI Taxonomy" id="60419"/>
    <lineage>
        <taxon>Eukaryota</taxon>
        <taxon>Viridiplantae</taxon>
        <taxon>Streptophyta</taxon>
        <taxon>Embryophyta</taxon>
        <taxon>Tracheophyta</taxon>
        <taxon>Spermatophyta</taxon>
        <taxon>Magnoliopsida</taxon>
        <taxon>eudicotyledons</taxon>
        <taxon>Gunneridae</taxon>
        <taxon>Pentapetalae</taxon>
        <taxon>rosids</taxon>
        <taxon>fabids</taxon>
        <taxon>Fagales</taxon>
        <taxon>Fagaceae</taxon>
        <taxon>Castanea</taxon>
    </lineage>
</organism>
<evidence type="ECO:0000313" key="2">
    <source>
        <dbReference type="Proteomes" id="UP000737018"/>
    </source>
</evidence>
<evidence type="ECO:0000313" key="1">
    <source>
        <dbReference type="EMBL" id="KAF3946914.1"/>
    </source>
</evidence>
<reference evidence="1" key="1">
    <citation type="submission" date="2020-03" db="EMBL/GenBank/DDBJ databases">
        <title>Castanea mollissima Vanexum genome sequencing.</title>
        <authorList>
            <person name="Staton M."/>
        </authorList>
    </citation>
    <scope>NUCLEOTIDE SEQUENCE</scope>
    <source>
        <tissue evidence="1">Leaf</tissue>
    </source>
</reference>
<sequence length="101" mass="11613">MELTPEPAADLAHNLLKRIEEFNMHSTEINAHVKALRTLCKQKASNPEEADTLVMRWVWSLTWHYSIPTVLKSYFLENSLKSYPCDNSSGSLRKTLLCDFS</sequence>
<proteinExistence type="predicted"/>
<dbReference type="AlphaFoldDB" id="A0A8J4QGC2"/>
<dbReference type="OrthoDB" id="10263978at2759"/>
<keyword evidence="2" id="KW-1185">Reference proteome</keyword>